<evidence type="ECO:0000313" key="1">
    <source>
        <dbReference type="EMBL" id="MFB9095786.1"/>
    </source>
</evidence>
<gene>
    <name evidence="1" type="ORF">ACFFVF_04610</name>
</gene>
<sequence length="141" mass="16303">MKPKFVDDFFGELNYRSLKVTSKSYYAGQVQFQGNLIGIILTADEKGPTDEQKIFFKKLDSEYIIIKENIILPFLKKELEDNLEESGLENFDSQFDSDAISIGEIKNENTEWSITYDAKSMRHFVTIDFEGMQPKYMSIDG</sequence>
<dbReference type="EMBL" id="JBHMEY010000010">
    <property type="protein sequence ID" value="MFB9095786.1"/>
    <property type="molecule type" value="Genomic_DNA"/>
</dbReference>
<comment type="caution">
    <text evidence="1">The sequence shown here is derived from an EMBL/GenBank/DDBJ whole genome shotgun (WGS) entry which is preliminary data.</text>
</comment>
<evidence type="ECO:0000313" key="2">
    <source>
        <dbReference type="Proteomes" id="UP001589607"/>
    </source>
</evidence>
<evidence type="ECO:0008006" key="3">
    <source>
        <dbReference type="Google" id="ProtNLM"/>
    </source>
</evidence>
<reference evidence="1 2" key="1">
    <citation type="submission" date="2024-09" db="EMBL/GenBank/DDBJ databases">
        <authorList>
            <person name="Sun Q."/>
            <person name="Mori K."/>
        </authorList>
    </citation>
    <scope>NUCLEOTIDE SEQUENCE [LARGE SCALE GENOMIC DNA]</scope>
    <source>
        <strain evidence="1 2">CECT 7955</strain>
    </source>
</reference>
<accession>A0ABV5GK81</accession>
<organism evidence="1 2">
    <name type="scientific">Flavobacterium jumunjinense</name>
    <dbReference type="NCBI Taxonomy" id="998845"/>
    <lineage>
        <taxon>Bacteria</taxon>
        <taxon>Pseudomonadati</taxon>
        <taxon>Bacteroidota</taxon>
        <taxon>Flavobacteriia</taxon>
        <taxon>Flavobacteriales</taxon>
        <taxon>Flavobacteriaceae</taxon>
        <taxon>Flavobacterium</taxon>
    </lineage>
</organism>
<name>A0ABV5GK81_9FLAO</name>
<protein>
    <recommendedName>
        <fullName evidence="3">DUF2262 domain-containing protein</fullName>
    </recommendedName>
</protein>
<keyword evidence="2" id="KW-1185">Reference proteome</keyword>
<dbReference type="RefSeq" id="WP_264554458.1">
    <property type="nucleotide sequence ID" value="NZ_CBCSGE010000011.1"/>
</dbReference>
<dbReference type="Proteomes" id="UP001589607">
    <property type="component" value="Unassembled WGS sequence"/>
</dbReference>
<proteinExistence type="predicted"/>